<evidence type="ECO:0000313" key="3">
    <source>
        <dbReference type="EMBL" id="SNT50490.1"/>
    </source>
</evidence>
<dbReference type="EMBL" id="FZPH01000007">
    <property type="protein sequence ID" value="SNT50490.1"/>
    <property type="molecule type" value="Genomic_DNA"/>
</dbReference>
<dbReference type="RefSeq" id="WP_089250984.1">
    <property type="nucleotide sequence ID" value="NZ_FZPH01000007.1"/>
</dbReference>
<keyword evidence="2" id="KW-1133">Transmembrane helix</keyword>
<dbReference type="OrthoDB" id="3381141at2"/>
<accession>A0A239N6Y8</accession>
<organism evidence="3 4">
    <name type="scientific">Asanoa hainanensis</name>
    <dbReference type="NCBI Taxonomy" id="560556"/>
    <lineage>
        <taxon>Bacteria</taxon>
        <taxon>Bacillati</taxon>
        <taxon>Actinomycetota</taxon>
        <taxon>Actinomycetes</taxon>
        <taxon>Micromonosporales</taxon>
        <taxon>Micromonosporaceae</taxon>
        <taxon>Asanoa</taxon>
    </lineage>
</organism>
<feature type="compositionally biased region" description="Basic and acidic residues" evidence="1">
    <location>
        <begin position="1"/>
        <end position="14"/>
    </location>
</feature>
<keyword evidence="4" id="KW-1185">Reference proteome</keyword>
<proteinExistence type="predicted"/>
<gene>
    <name evidence="3" type="ORF">SAMN05421812_107321</name>
</gene>
<evidence type="ECO:0000313" key="4">
    <source>
        <dbReference type="Proteomes" id="UP000198362"/>
    </source>
</evidence>
<protein>
    <submittedName>
        <fullName evidence="3">Uncharacterized protein</fullName>
    </submittedName>
</protein>
<evidence type="ECO:0000256" key="1">
    <source>
        <dbReference type="SAM" id="MobiDB-lite"/>
    </source>
</evidence>
<feature type="transmembrane region" description="Helical" evidence="2">
    <location>
        <begin position="45"/>
        <end position="66"/>
    </location>
</feature>
<keyword evidence="2" id="KW-0812">Transmembrane</keyword>
<sequence length="247" mass="26769">MNTHDDDVVARLRAGDPGYPETGPDAGRTLVAARRALRRSRGRRALAGGLAVAMAAVVGLTTIGGVDLPGVFPAPFGYDTRSLPNEGDPPIYPADRMLDDASSLALVLTTTVDLGVTSYLADPGAWGRAGCRAFTWSQGAYRDRHADCANATDPELPFDAASEAAFARVTRAIERSGVDVDRIDKGGWGPGTSFHLRDNSWQWNWYYSYVPDTPPNAPVEKRTQTNLGPRLEVHIVGNWWFTVEPDD</sequence>
<name>A0A239N6Y8_9ACTN</name>
<keyword evidence="2" id="KW-0472">Membrane</keyword>
<dbReference type="Proteomes" id="UP000198362">
    <property type="component" value="Unassembled WGS sequence"/>
</dbReference>
<feature type="region of interest" description="Disordered" evidence="1">
    <location>
        <begin position="1"/>
        <end position="26"/>
    </location>
</feature>
<dbReference type="AlphaFoldDB" id="A0A239N6Y8"/>
<reference evidence="3 4" key="1">
    <citation type="submission" date="2017-06" db="EMBL/GenBank/DDBJ databases">
        <authorList>
            <person name="Kim H.J."/>
            <person name="Triplett B.A."/>
        </authorList>
    </citation>
    <scope>NUCLEOTIDE SEQUENCE [LARGE SCALE GENOMIC DNA]</scope>
    <source>
        <strain evidence="3 4">CGMCC 4.5593</strain>
    </source>
</reference>
<evidence type="ECO:0000256" key="2">
    <source>
        <dbReference type="SAM" id="Phobius"/>
    </source>
</evidence>